<keyword evidence="4" id="KW-0969">Cilium</keyword>
<evidence type="ECO:0000313" key="4">
    <source>
        <dbReference type="EMBL" id="SHN74339.1"/>
    </source>
</evidence>
<accession>A0A1M7TUA8</accession>
<keyword evidence="2" id="KW-1133">Transmembrane helix</keyword>
<protein>
    <submittedName>
        <fullName evidence="4">Chaperone for flagella basal body P-ring formation</fullName>
    </submittedName>
</protein>
<feature type="domain" description="SAF" evidence="3">
    <location>
        <begin position="70"/>
        <end position="132"/>
    </location>
</feature>
<organism evidence="4 5">
    <name type="scientific">Geodermatophilus obscurus</name>
    <dbReference type="NCBI Taxonomy" id="1861"/>
    <lineage>
        <taxon>Bacteria</taxon>
        <taxon>Bacillati</taxon>
        <taxon>Actinomycetota</taxon>
        <taxon>Actinomycetes</taxon>
        <taxon>Geodermatophilales</taxon>
        <taxon>Geodermatophilaceae</taxon>
        <taxon>Geodermatophilus</taxon>
    </lineage>
</organism>
<evidence type="ECO:0000313" key="5">
    <source>
        <dbReference type="Proteomes" id="UP000184428"/>
    </source>
</evidence>
<reference evidence="4 5" key="1">
    <citation type="submission" date="2016-12" db="EMBL/GenBank/DDBJ databases">
        <authorList>
            <person name="Song W.-J."/>
            <person name="Kurnit D.M."/>
        </authorList>
    </citation>
    <scope>NUCLEOTIDE SEQUENCE [LARGE SCALE GENOMIC DNA]</scope>
    <source>
        <strain evidence="4 5">DSM 43162</strain>
    </source>
</reference>
<keyword evidence="2" id="KW-0812">Transmembrane</keyword>
<dbReference type="CDD" id="cd11614">
    <property type="entry name" value="SAF_CpaB_FlgA_like"/>
    <property type="match status" value="1"/>
</dbReference>
<feature type="transmembrane region" description="Helical" evidence="2">
    <location>
        <begin position="43"/>
        <end position="64"/>
    </location>
</feature>
<keyword evidence="4" id="KW-0282">Flagellum</keyword>
<dbReference type="AlphaFoldDB" id="A0A1M7TUA8"/>
<dbReference type="Pfam" id="PF08666">
    <property type="entry name" value="SAF"/>
    <property type="match status" value="1"/>
</dbReference>
<feature type="compositionally biased region" description="Pro residues" evidence="1">
    <location>
        <begin position="272"/>
        <end position="299"/>
    </location>
</feature>
<evidence type="ECO:0000256" key="2">
    <source>
        <dbReference type="SAM" id="Phobius"/>
    </source>
</evidence>
<proteinExistence type="predicted"/>
<sequence length="324" mass="31364">MEEPLAVSATRTVPTALAAAPGPAAPVPGAAPRRVRPPRWLDLRLVLGVLLVLGSVLLGARVVAAADATVPVWSAAGDLAAGTVLTAGDLVAVDVRLDDVAGAYLATSTRPEGRTLARGVRNGELLPRTALEEPAGLVQLALPVQAGYVPPGLDRGQVVDVYAVADPAAGATAAGDGSVALVVAAAPVQAVSGRTEGVLSTATTTVQVVVSVPVDQAPVVLGTIGGRPLVVVVHGSVDVAAGMAATPSARPTATPAPGSSSAPTVPSRTPVAPTPQPTAPPTPPPAAPTTPPAADPAVPPAASAATPSAEPGAVAPAAPATGTP</sequence>
<feature type="compositionally biased region" description="Low complexity" evidence="1">
    <location>
        <begin position="300"/>
        <end position="324"/>
    </location>
</feature>
<dbReference type="InterPro" id="IPR013974">
    <property type="entry name" value="SAF"/>
</dbReference>
<name>A0A1M7TUA8_9ACTN</name>
<keyword evidence="4" id="KW-0966">Cell projection</keyword>
<feature type="compositionally biased region" description="Low complexity" evidence="1">
    <location>
        <begin position="247"/>
        <end position="271"/>
    </location>
</feature>
<evidence type="ECO:0000256" key="1">
    <source>
        <dbReference type="SAM" id="MobiDB-lite"/>
    </source>
</evidence>
<dbReference type="Proteomes" id="UP000184428">
    <property type="component" value="Unassembled WGS sequence"/>
</dbReference>
<feature type="region of interest" description="Disordered" evidence="1">
    <location>
        <begin position="247"/>
        <end position="324"/>
    </location>
</feature>
<dbReference type="EMBL" id="FRDM01000009">
    <property type="protein sequence ID" value="SHN74339.1"/>
    <property type="molecule type" value="Genomic_DNA"/>
</dbReference>
<evidence type="ECO:0000259" key="3">
    <source>
        <dbReference type="SMART" id="SM00858"/>
    </source>
</evidence>
<keyword evidence="2" id="KW-0472">Membrane</keyword>
<gene>
    <name evidence="4" type="ORF">SAMN05660350_02189</name>
</gene>
<dbReference type="SMART" id="SM00858">
    <property type="entry name" value="SAF"/>
    <property type="match status" value="1"/>
</dbReference>